<comment type="caution">
    <text evidence="1">The sequence shown here is derived from an EMBL/GenBank/DDBJ whole genome shotgun (WGS) entry which is preliminary data.</text>
</comment>
<reference evidence="1 2" key="1">
    <citation type="submission" date="2024-01" db="EMBL/GenBank/DDBJ databases">
        <title>The genomes of 5 underutilized Papilionoideae crops provide insights into root nodulation and disease resistanc.</title>
        <authorList>
            <person name="Jiang F."/>
        </authorList>
    </citation>
    <scope>NUCLEOTIDE SEQUENCE [LARGE SCALE GENOMIC DNA]</scope>
    <source>
        <strain evidence="1">LVBAO_FW01</strain>
        <tissue evidence="1">Leaves</tissue>
    </source>
</reference>
<dbReference type="EMBL" id="JAYMYQ010000005">
    <property type="protein sequence ID" value="KAK7328968.1"/>
    <property type="molecule type" value="Genomic_DNA"/>
</dbReference>
<accession>A0AAN9QF37</accession>
<proteinExistence type="predicted"/>
<gene>
    <name evidence="1" type="ORF">VNO77_23108</name>
</gene>
<evidence type="ECO:0000313" key="2">
    <source>
        <dbReference type="Proteomes" id="UP001367508"/>
    </source>
</evidence>
<keyword evidence="2" id="KW-1185">Reference proteome</keyword>
<protein>
    <submittedName>
        <fullName evidence="1">Uncharacterized protein</fullName>
    </submittedName>
</protein>
<name>A0AAN9QF37_CANGL</name>
<dbReference type="AlphaFoldDB" id="A0AAN9QF37"/>
<organism evidence="1 2">
    <name type="scientific">Canavalia gladiata</name>
    <name type="common">Sword bean</name>
    <name type="synonym">Dolichos gladiatus</name>
    <dbReference type="NCBI Taxonomy" id="3824"/>
    <lineage>
        <taxon>Eukaryota</taxon>
        <taxon>Viridiplantae</taxon>
        <taxon>Streptophyta</taxon>
        <taxon>Embryophyta</taxon>
        <taxon>Tracheophyta</taxon>
        <taxon>Spermatophyta</taxon>
        <taxon>Magnoliopsida</taxon>
        <taxon>eudicotyledons</taxon>
        <taxon>Gunneridae</taxon>
        <taxon>Pentapetalae</taxon>
        <taxon>rosids</taxon>
        <taxon>fabids</taxon>
        <taxon>Fabales</taxon>
        <taxon>Fabaceae</taxon>
        <taxon>Papilionoideae</taxon>
        <taxon>50 kb inversion clade</taxon>
        <taxon>NPAAA clade</taxon>
        <taxon>indigoferoid/millettioid clade</taxon>
        <taxon>Phaseoleae</taxon>
        <taxon>Canavalia</taxon>
    </lineage>
</organism>
<sequence>MVLTGFEEWTWETPSSAPTTEPDVHLGLWESQLESIEINQMLGRPGYHTGSGIRRCTPLLLSLPHPLLLASLLFRQDLGCTNQRLSHSRGSLKWVSIALIGRILLYEGGNGTKSFTYLDTNELYDASLIITGDQETLRKTTCVQVRGGFFDDTC</sequence>
<dbReference type="Proteomes" id="UP001367508">
    <property type="component" value="Unassembled WGS sequence"/>
</dbReference>
<evidence type="ECO:0000313" key="1">
    <source>
        <dbReference type="EMBL" id="KAK7328968.1"/>
    </source>
</evidence>